<protein>
    <recommendedName>
        <fullName evidence="3">Integrase</fullName>
    </recommendedName>
</protein>
<dbReference type="EMBL" id="JAGIOF010000003">
    <property type="protein sequence ID" value="MBP2388430.1"/>
    <property type="molecule type" value="Genomic_DNA"/>
</dbReference>
<name>A0ABS4XIZ6_9MICC</name>
<dbReference type="Proteomes" id="UP001296993">
    <property type="component" value="Unassembled WGS sequence"/>
</dbReference>
<proteinExistence type="predicted"/>
<evidence type="ECO:0000313" key="2">
    <source>
        <dbReference type="Proteomes" id="UP001296993"/>
    </source>
</evidence>
<dbReference type="RefSeq" id="WP_210002036.1">
    <property type="nucleotide sequence ID" value="NZ_BAAAJY010000001.1"/>
</dbReference>
<evidence type="ECO:0000313" key="1">
    <source>
        <dbReference type="EMBL" id="MBP2388430.1"/>
    </source>
</evidence>
<keyword evidence="2" id="KW-1185">Reference proteome</keyword>
<organism evidence="1 2">
    <name type="scientific">Paeniglutamicibacter kerguelensis</name>
    <dbReference type="NCBI Taxonomy" id="254788"/>
    <lineage>
        <taxon>Bacteria</taxon>
        <taxon>Bacillati</taxon>
        <taxon>Actinomycetota</taxon>
        <taxon>Actinomycetes</taxon>
        <taxon>Micrococcales</taxon>
        <taxon>Micrococcaceae</taxon>
        <taxon>Paeniglutamicibacter</taxon>
    </lineage>
</organism>
<evidence type="ECO:0008006" key="3">
    <source>
        <dbReference type="Google" id="ProtNLM"/>
    </source>
</evidence>
<gene>
    <name evidence="1" type="ORF">JOF47_004003</name>
</gene>
<accession>A0ABS4XIZ6</accession>
<sequence>MSNSSTLSLSQGHIGKEWFATHLAARLQDFFFESSPWQKRLWEAGTLSTLKELLDASFWNSRNVLSQHAVGWLAKELERIVGLDRGIGGRETKKKFTTELATGVPYESRHWRALEQLITQAERRYLNLWLTAVDSSSPPGAERTARAIAALLLDVGFSMPYLHSWIGRHISVGSSVQELFVDAELLRTQKITTFDVVIPFNKMPNPETAQAHTNWLVPSEIRHWLQDSDPSVRSGVRYMGGFRYEILAMDPYAASRIAAGIVDRIIARASYAPGYSKLAPCEAVWIRASGAKDAKRYSLSKPHRGTYVRSLLAERKVHAVGVASTSLDDALELAASLNNSSSAGPAIASGWSALEALLFSPGDPQDAKDGRGVVVAARAATLAACSWPRAELTSLAHAHNKKSTKPSIAGHFALALTPTQKLVQEGKENSVLAENLESAVTNQQRCELVLEHFRSGQMLHLAGASDAAAQERVLSVVQNGSATLSEVRIQIEHAFRRMYRNRNMVVHGGAATAQTLEVALRTSAPLVGAVLDRIAHAQLVDGIEPLNLAARGEISISSMHLAEAQTLSDLLE</sequence>
<reference evidence="1 2" key="1">
    <citation type="submission" date="2021-03" db="EMBL/GenBank/DDBJ databases">
        <title>Sequencing the genomes of 1000 actinobacteria strains.</title>
        <authorList>
            <person name="Klenk H.-P."/>
        </authorList>
    </citation>
    <scope>NUCLEOTIDE SEQUENCE [LARGE SCALE GENOMIC DNA]</scope>
    <source>
        <strain evidence="1 2">DSM 15797</strain>
    </source>
</reference>
<comment type="caution">
    <text evidence="1">The sequence shown here is derived from an EMBL/GenBank/DDBJ whole genome shotgun (WGS) entry which is preliminary data.</text>
</comment>